<evidence type="ECO:0000313" key="2">
    <source>
        <dbReference type="EnsemblPlants" id="KEH17578"/>
    </source>
</evidence>
<reference evidence="1 3" key="2">
    <citation type="journal article" date="2014" name="BMC Genomics">
        <title>An improved genome release (version Mt4.0) for the model legume Medicago truncatula.</title>
        <authorList>
            <person name="Tang H."/>
            <person name="Krishnakumar V."/>
            <person name="Bidwell S."/>
            <person name="Rosen B."/>
            <person name="Chan A."/>
            <person name="Zhou S."/>
            <person name="Gentzbittel L."/>
            <person name="Childs K.L."/>
            <person name="Yandell M."/>
            <person name="Gundlach H."/>
            <person name="Mayer K.F."/>
            <person name="Schwartz D.C."/>
            <person name="Town C.D."/>
        </authorList>
    </citation>
    <scope>GENOME REANNOTATION</scope>
    <source>
        <strain evidence="1">A17</strain>
        <strain evidence="2 3">cv. Jemalong A17</strain>
    </source>
</reference>
<gene>
    <name evidence="1" type="ORF">MTR_0007s0290</name>
</gene>
<accession>A0A072TL32</accession>
<reference evidence="2" key="3">
    <citation type="submission" date="2015-06" db="UniProtKB">
        <authorList>
            <consortium name="EnsemblPlants"/>
        </authorList>
    </citation>
    <scope>IDENTIFICATION</scope>
    <source>
        <strain evidence="2">cv. Jemalong A17</strain>
    </source>
</reference>
<reference evidence="1 3" key="1">
    <citation type="journal article" date="2011" name="Nature">
        <title>The Medicago genome provides insight into the evolution of rhizobial symbioses.</title>
        <authorList>
            <person name="Young N.D."/>
            <person name="Debelle F."/>
            <person name="Oldroyd G.E."/>
            <person name="Geurts R."/>
            <person name="Cannon S.B."/>
            <person name="Udvardi M.K."/>
            <person name="Benedito V.A."/>
            <person name="Mayer K.F."/>
            <person name="Gouzy J."/>
            <person name="Schoof H."/>
            <person name="Van de Peer Y."/>
            <person name="Proost S."/>
            <person name="Cook D.R."/>
            <person name="Meyers B.C."/>
            <person name="Spannagl M."/>
            <person name="Cheung F."/>
            <person name="De Mita S."/>
            <person name="Krishnakumar V."/>
            <person name="Gundlach H."/>
            <person name="Zhou S."/>
            <person name="Mudge J."/>
            <person name="Bharti A.K."/>
            <person name="Murray J.D."/>
            <person name="Naoumkina M.A."/>
            <person name="Rosen B."/>
            <person name="Silverstein K.A."/>
            <person name="Tang H."/>
            <person name="Rombauts S."/>
            <person name="Zhao P.X."/>
            <person name="Zhou P."/>
            <person name="Barbe V."/>
            <person name="Bardou P."/>
            <person name="Bechner M."/>
            <person name="Bellec A."/>
            <person name="Berger A."/>
            <person name="Berges H."/>
            <person name="Bidwell S."/>
            <person name="Bisseling T."/>
            <person name="Choisne N."/>
            <person name="Couloux A."/>
            <person name="Denny R."/>
            <person name="Deshpande S."/>
            <person name="Dai X."/>
            <person name="Doyle J.J."/>
            <person name="Dudez A.M."/>
            <person name="Farmer A.D."/>
            <person name="Fouteau S."/>
            <person name="Franken C."/>
            <person name="Gibelin C."/>
            <person name="Gish J."/>
            <person name="Goldstein S."/>
            <person name="Gonzalez A.J."/>
            <person name="Green P.J."/>
            <person name="Hallab A."/>
            <person name="Hartog M."/>
            <person name="Hua A."/>
            <person name="Humphray S.J."/>
            <person name="Jeong D.H."/>
            <person name="Jing Y."/>
            <person name="Jocker A."/>
            <person name="Kenton S.M."/>
            <person name="Kim D.J."/>
            <person name="Klee K."/>
            <person name="Lai H."/>
            <person name="Lang C."/>
            <person name="Lin S."/>
            <person name="Macmil S.L."/>
            <person name="Magdelenat G."/>
            <person name="Matthews L."/>
            <person name="McCorrison J."/>
            <person name="Monaghan E.L."/>
            <person name="Mun J.H."/>
            <person name="Najar F.Z."/>
            <person name="Nicholson C."/>
            <person name="Noirot C."/>
            <person name="O'Bleness M."/>
            <person name="Paule C.R."/>
            <person name="Poulain J."/>
            <person name="Prion F."/>
            <person name="Qin B."/>
            <person name="Qu C."/>
            <person name="Retzel E.F."/>
            <person name="Riddle C."/>
            <person name="Sallet E."/>
            <person name="Samain S."/>
            <person name="Samson N."/>
            <person name="Sanders I."/>
            <person name="Saurat O."/>
            <person name="Scarpelli C."/>
            <person name="Schiex T."/>
            <person name="Segurens B."/>
            <person name="Severin A.J."/>
            <person name="Sherrier D.J."/>
            <person name="Shi R."/>
            <person name="Sims S."/>
            <person name="Singer S.R."/>
            <person name="Sinharoy S."/>
            <person name="Sterck L."/>
            <person name="Viollet A."/>
            <person name="Wang B.B."/>
            <person name="Wang K."/>
            <person name="Wang M."/>
            <person name="Wang X."/>
            <person name="Warfsmann J."/>
            <person name="Weissenbach J."/>
            <person name="White D.D."/>
            <person name="White J.D."/>
            <person name="Wiley G.B."/>
            <person name="Wincker P."/>
            <person name="Xing Y."/>
            <person name="Yang L."/>
            <person name="Yao Z."/>
            <person name="Ying F."/>
            <person name="Zhai J."/>
            <person name="Zhou L."/>
            <person name="Zuber A."/>
            <person name="Denarie J."/>
            <person name="Dixon R.A."/>
            <person name="May G.D."/>
            <person name="Schwartz D.C."/>
            <person name="Rogers J."/>
            <person name="Quetier F."/>
            <person name="Town C.D."/>
            <person name="Roe B.A."/>
        </authorList>
    </citation>
    <scope>NUCLEOTIDE SEQUENCE [LARGE SCALE GENOMIC DNA]</scope>
    <source>
        <strain evidence="1">A17</strain>
        <strain evidence="2 3">cv. Jemalong A17</strain>
    </source>
</reference>
<dbReference type="AlphaFoldDB" id="A0A072TL32"/>
<proteinExistence type="predicted"/>
<dbReference type="EnsemblPlants" id="KEH17578">
    <property type="protein sequence ID" value="KEH17578"/>
    <property type="gene ID" value="MTR_0007s0290"/>
</dbReference>
<organism evidence="1 3">
    <name type="scientific">Medicago truncatula</name>
    <name type="common">Barrel medic</name>
    <name type="synonym">Medicago tribuloides</name>
    <dbReference type="NCBI Taxonomy" id="3880"/>
    <lineage>
        <taxon>Eukaryota</taxon>
        <taxon>Viridiplantae</taxon>
        <taxon>Streptophyta</taxon>
        <taxon>Embryophyta</taxon>
        <taxon>Tracheophyta</taxon>
        <taxon>Spermatophyta</taxon>
        <taxon>Magnoliopsida</taxon>
        <taxon>eudicotyledons</taxon>
        <taxon>Gunneridae</taxon>
        <taxon>Pentapetalae</taxon>
        <taxon>rosids</taxon>
        <taxon>fabids</taxon>
        <taxon>Fabales</taxon>
        <taxon>Fabaceae</taxon>
        <taxon>Papilionoideae</taxon>
        <taxon>50 kb inversion clade</taxon>
        <taxon>NPAAA clade</taxon>
        <taxon>Hologalegina</taxon>
        <taxon>IRL clade</taxon>
        <taxon>Trifolieae</taxon>
        <taxon>Medicago</taxon>
    </lineage>
</organism>
<dbReference type="EMBL" id="KL402732">
    <property type="protein sequence ID" value="KEH17578.1"/>
    <property type="molecule type" value="Genomic_DNA"/>
</dbReference>
<name>A0A072TL32_MEDTR</name>
<sequence length="84" mass="9655">MGVLNRERSLLGKDQPLEMLLGLKPTRSAEFHKLVYNVRETHDLHEAYLSSQFETPNIVNPLKDDVHSSFSIGVFIYLVFHEVS</sequence>
<evidence type="ECO:0000313" key="1">
    <source>
        <dbReference type="EMBL" id="KEH17578.1"/>
    </source>
</evidence>
<dbReference type="HOGENOM" id="CLU_2530962_0_0_1"/>
<evidence type="ECO:0000313" key="3">
    <source>
        <dbReference type="Proteomes" id="UP000002051"/>
    </source>
</evidence>
<dbReference type="Proteomes" id="UP000002051">
    <property type="component" value="Unassembled WGS sequence"/>
</dbReference>
<protein>
    <submittedName>
        <fullName evidence="1 2">Uncharacterized protein</fullName>
    </submittedName>
</protein>
<keyword evidence="3" id="KW-1185">Reference proteome</keyword>